<feature type="transmembrane region" description="Helical" evidence="6">
    <location>
        <begin position="337"/>
        <end position="357"/>
    </location>
</feature>
<feature type="domain" description="Major facilitator superfamily (MFS) profile" evidence="7">
    <location>
        <begin position="35"/>
        <end position="418"/>
    </location>
</feature>
<dbReference type="CDD" id="cd06173">
    <property type="entry name" value="MFS_MefA_like"/>
    <property type="match status" value="1"/>
</dbReference>
<dbReference type="EMBL" id="JACXYY010000009">
    <property type="protein sequence ID" value="MBD3916850.1"/>
    <property type="molecule type" value="Genomic_DNA"/>
</dbReference>
<name>A0ABR8MLF6_9ACTN</name>
<sequence>MRAAYRLAHALLRNITCATYVADVPGYRQLSRNRDFTVLWIGDTVSELGSALSMFVFPLIAYALSGSALTAALVEAAYLGGLCATLLPAGVLADRVDRKRIMLVSSATGCAAYTSLAVAGASGHLVLPHLGAVALVAGVAAGVFNPAQTSAIRSVVSTEDLPTALSQNQARQHVASLLGGPLGGALYAVTRWVPFAVDAVTFAIACVTVSRVRTDLSAPHRTHEPLRQQLTEGFRFMWARPFFRTLMAWSSMTNLVTNAIFFVVVLRMVQQDVPAAQIGLVSTAAGLGGILGAMMAPSLIQRLPTGRLTVLIGWMCCLPLVPLAFSSSTWTACTSTFLLLLLNPVGNAGIGSYRMAVTPDHLQGRVSSTSQFVSMSVMPLAPLLGGWLLEHEGGTFAISVLVVATALLAVLLTSSRSIRSVPKPSEWAVPAEEPVLAA</sequence>
<dbReference type="PANTHER" id="PTHR23513:SF6">
    <property type="entry name" value="MAJOR FACILITATOR SUPERFAMILY ASSOCIATED DOMAIN-CONTAINING PROTEIN"/>
    <property type="match status" value="1"/>
</dbReference>
<feature type="transmembrane region" description="Helical" evidence="6">
    <location>
        <begin position="246"/>
        <end position="269"/>
    </location>
</feature>
<gene>
    <name evidence="8" type="ORF">IEZ25_19705</name>
</gene>
<feature type="transmembrane region" description="Helical" evidence="6">
    <location>
        <begin position="38"/>
        <end position="62"/>
    </location>
</feature>
<proteinExistence type="predicted"/>
<dbReference type="PROSITE" id="PS50850">
    <property type="entry name" value="MFS"/>
    <property type="match status" value="1"/>
</dbReference>
<evidence type="ECO:0000256" key="3">
    <source>
        <dbReference type="ARBA" id="ARBA00022692"/>
    </source>
</evidence>
<keyword evidence="3 6" id="KW-0812">Transmembrane</keyword>
<dbReference type="InterPro" id="IPR020846">
    <property type="entry name" value="MFS_dom"/>
</dbReference>
<comment type="subcellular location">
    <subcellularLocation>
        <location evidence="1">Cell membrane</location>
        <topology evidence="1">Multi-pass membrane protein</topology>
    </subcellularLocation>
</comment>
<dbReference type="Gene3D" id="1.20.1250.20">
    <property type="entry name" value="MFS general substrate transporter like domains"/>
    <property type="match status" value="1"/>
</dbReference>
<feature type="transmembrane region" description="Helical" evidence="6">
    <location>
        <begin position="275"/>
        <end position="296"/>
    </location>
</feature>
<feature type="transmembrane region" description="Helical" evidence="6">
    <location>
        <begin position="101"/>
        <end position="119"/>
    </location>
</feature>
<feature type="transmembrane region" description="Helical" evidence="6">
    <location>
        <begin position="68"/>
        <end position="89"/>
    </location>
</feature>
<protein>
    <submittedName>
        <fullName evidence="8">MFS transporter</fullName>
    </submittedName>
</protein>
<feature type="transmembrane region" description="Helical" evidence="6">
    <location>
        <begin position="308"/>
        <end position="325"/>
    </location>
</feature>
<organism evidence="8 9">
    <name type="scientific">Nocardioides hwasunensis</name>
    <dbReference type="NCBI Taxonomy" id="397258"/>
    <lineage>
        <taxon>Bacteria</taxon>
        <taxon>Bacillati</taxon>
        <taxon>Actinomycetota</taxon>
        <taxon>Actinomycetes</taxon>
        <taxon>Propionibacteriales</taxon>
        <taxon>Nocardioidaceae</taxon>
        <taxon>Nocardioides</taxon>
    </lineage>
</organism>
<feature type="transmembrane region" description="Helical" evidence="6">
    <location>
        <begin position="395"/>
        <end position="413"/>
    </location>
</feature>
<evidence type="ECO:0000313" key="9">
    <source>
        <dbReference type="Proteomes" id="UP000649289"/>
    </source>
</evidence>
<feature type="transmembrane region" description="Helical" evidence="6">
    <location>
        <begin position="125"/>
        <end position="144"/>
    </location>
</feature>
<keyword evidence="4 6" id="KW-1133">Transmembrane helix</keyword>
<keyword evidence="5 6" id="KW-0472">Membrane</keyword>
<keyword evidence="2" id="KW-1003">Cell membrane</keyword>
<evidence type="ECO:0000256" key="1">
    <source>
        <dbReference type="ARBA" id="ARBA00004651"/>
    </source>
</evidence>
<evidence type="ECO:0000313" key="8">
    <source>
        <dbReference type="EMBL" id="MBD3916850.1"/>
    </source>
</evidence>
<evidence type="ECO:0000256" key="5">
    <source>
        <dbReference type="ARBA" id="ARBA00023136"/>
    </source>
</evidence>
<comment type="caution">
    <text evidence="8">The sequence shown here is derived from an EMBL/GenBank/DDBJ whole genome shotgun (WGS) entry which is preliminary data.</text>
</comment>
<dbReference type="InterPro" id="IPR011701">
    <property type="entry name" value="MFS"/>
</dbReference>
<dbReference type="Proteomes" id="UP000649289">
    <property type="component" value="Unassembled WGS sequence"/>
</dbReference>
<evidence type="ECO:0000256" key="6">
    <source>
        <dbReference type="SAM" id="Phobius"/>
    </source>
</evidence>
<evidence type="ECO:0000259" key="7">
    <source>
        <dbReference type="PROSITE" id="PS50850"/>
    </source>
</evidence>
<dbReference type="PANTHER" id="PTHR23513">
    <property type="entry name" value="INTEGRAL MEMBRANE EFFLUX PROTEIN-RELATED"/>
    <property type="match status" value="1"/>
</dbReference>
<evidence type="ECO:0000256" key="4">
    <source>
        <dbReference type="ARBA" id="ARBA00022989"/>
    </source>
</evidence>
<evidence type="ECO:0000256" key="2">
    <source>
        <dbReference type="ARBA" id="ARBA00022475"/>
    </source>
</evidence>
<dbReference type="SUPFAM" id="SSF103473">
    <property type="entry name" value="MFS general substrate transporter"/>
    <property type="match status" value="1"/>
</dbReference>
<dbReference type="Pfam" id="PF07690">
    <property type="entry name" value="MFS_1"/>
    <property type="match status" value="1"/>
</dbReference>
<dbReference type="InterPro" id="IPR036259">
    <property type="entry name" value="MFS_trans_sf"/>
</dbReference>
<keyword evidence="9" id="KW-1185">Reference proteome</keyword>
<accession>A0ABR8MLF6</accession>
<reference evidence="8 9" key="1">
    <citation type="submission" date="2020-09" db="EMBL/GenBank/DDBJ databases">
        <title>novel species in genus Nocardioides.</title>
        <authorList>
            <person name="Zhang G."/>
        </authorList>
    </citation>
    <scope>NUCLEOTIDE SEQUENCE [LARGE SCALE GENOMIC DNA]</scope>
    <source>
        <strain evidence="8 9">19197</strain>
    </source>
</reference>